<proteinExistence type="predicted"/>
<protein>
    <submittedName>
        <fullName evidence="1">Uncharacterized protein</fullName>
    </submittedName>
</protein>
<accession>A0AAD5SCS6</accession>
<dbReference type="AlphaFoldDB" id="A0AAD5SCS6"/>
<sequence>MSASLLLIAGRPLRELYERIITREEMKNMARSMQRLIHSELTFQLVNGLVVIRRLETTGNNPCTDKKKLKRFLSAISAHPLAGLYINDPRFTQKLLFVDACMTINRRCLFNSGPRSLNMTWFVRVWKEVRNVAKLDLSKPADIKALHAIAFVSDSLLAASINLGDSPPFIACLAPKIAKLPGNITSALKRSGYLRIVQASICECCQSEIKLEGHAKAAVVLAAEALAVEDVILDPARFVLSVLDDPWPKSPPLLYRQASFCLLKDLASIRAHRICNLPPSVLNRSTFGA</sequence>
<dbReference type="Proteomes" id="UP001212841">
    <property type="component" value="Unassembled WGS sequence"/>
</dbReference>
<organism evidence="1 2">
    <name type="scientific">Rhizophlyctis rosea</name>
    <dbReference type="NCBI Taxonomy" id="64517"/>
    <lineage>
        <taxon>Eukaryota</taxon>
        <taxon>Fungi</taxon>
        <taxon>Fungi incertae sedis</taxon>
        <taxon>Chytridiomycota</taxon>
        <taxon>Chytridiomycota incertae sedis</taxon>
        <taxon>Chytridiomycetes</taxon>
        <taxon>Rhizophlyctidales</taxon>
        <taxon>Rhizophlyctidaceae</taxon>
        <taxon>Rhizophlyctis</taxon>
    </lineage>
</organism>
<evidence type="ECO:0000313" key="2">
    <source>
        <dbReference type="Proteomes" id="UP001212841"/>
    </source>
</evidence>
<dbReference type="EMBL" id="JADGJD010000456">
    <property type="protein sequence ID" value="KAJ3050923.1"/>
    <property type="molecule type" value="Genomic_DNA"/>
</dbReference>
<reference evidence="1" key="1">
    <citation type="submission" date="2020-05" db="EMBL/GenBank/DDBJ databases">
        <title>Phylogenomic resolution of chytrid fungi.</title>
        <authorList>
            <person name="Stajich J.E."/>
            <person name="Amses K."/>
            <person name="Simmons R."/>
            <person name="Seto K."/>
            <person name="Myers J."/>
            <person name="Bonds A."/>
            <person name="Quandt C.A."/>
            <person name="Barry K."/>
            <person name="Liu P."/>
            <person name="Grigoriev I."/>
            <person name="Longcore J.E."/>
            <person name="James T.Y."/>
        </authorList>
    </citation>
    <scope>NUCLEOTIDE SEQUENCE</scope>
    <source>
        <strain evidence="1">JEL0318</strain>
    </source>
</reference>
<name>A0AAD5SCS6_9FUNG</name>
<comment type="caution">
    <text evidence="1">The sequence shown here is derived from an EMBL/GenBank/DDBJ whole genome shotgun (WGS) entry which is preliminary data.</text>
</comment>
<evidence type="ECO:0000313" key="1">
    <source>
        <dbReference type="EMBL" id="KAJ3050923.1"/>
    </source>
</evidence>
<gene>
    <name evidence="1" type="ORF">HK097_008097</name>
</gene>
<keyword evidence="2" id="KW-1185">Reference proteome</keyword>